<comment type="function">
    <text evidence="5">ATP-dependent carboxylate-amine ligase which exhibits weak glutamate--cysteine ligase activity.</text>
</comment>
<dbReference type="SUPFAM" id="SSF55931">
    <property type="entry name" value="Glutamine synthetase/guanido kinase"/>
    <property type="match status" value="1"/>
</dbReference>
<dbReference type="GO" id="GO:0005524">
    <property type="term" value="F:ATP binding"/>
    <property type="evidence" value="ECO:0007669"/>
    <property type="project" value="UniProtKB-KW"/>
</dbReference>
<dbReference type="HAMAP" id="MF_01609">
    <property type="entry name" value="Glu_cys_ligase_2"/>
    <property type="match status" value="1"/>
</dbReference>
<dbReference type="OrthoDB" id="9769628at2"/>
<keyword evidence="1 5" id="KW-0436">Ligase</keyword>
<accession>A0A1H9SIX9</accession>
<dbReference type="GO" id="GO:0004357">
    <property type="term" value="F:glutamate-cysteine ligase activity"/>
    <property type="evidence" value="ECO:0007669"/>
    <property type="project" value="UniProtKB-EC"/>
</dbReference>
<dbReference type="RefSeq" id="WP_091969704.1">
    <property type="nucleotide sequence ID" value="NZ_FOGZ01000013.1"/>
</dbReference>
<proteinExistence type="inferred from homology"/>
<keyword evidence="2 5" id="KW-0547">Nucleotide-binding</keyword>
<dbReference type="EMBL" id="FOGZ01000013">
    <property type="protein sequence ID" value="SER84996.1"/>
    <property type="molecule type" value="Genomic_DNA"/>
</dbReference>
<feature type="compositionally biased region" description="Basic and acidic residues" evidence="6">
    <location>
        <begin position="379"/>
        <end position="391"/>
    </location>
</feature>
<reference evidence="7 8" key="1">
    <citation type="submission" date="2016-10" db="EMBL/GenBank/DDBJ databases">
        <authorList>
            <person name="de Groot N.N."/>
        </authorList>
    </citation>
    <scope>NUCLEOTIDE SEQUENCE [LARGE SCALE GENOMIC DNA]</scope>
    <source>
        <strain evidence="7 8">DSM 16859</strain>
    </source>
</reference>
<dbReference type="PANTHER" id="PTHR36510">
    <property type="entry name" value="GLUTAMATE--CYSTEINE LIGASE 2-RELATED"/>
    <property type="match status" value="1"/>
</dbReference>
<dbReference type="EC" id="6.3.2.2" evidence="5"/>
<dbReference type="Pfam" id="PF04107">
    <property type="entry name" value="GCS2"/>
    <property type="match status" value="1"/>
</dbReference>
<comment type="similarity">
    <text evidence="5">Belongs to the glutamate--cysteine ligase type 2 family. YbdK subfamily.</text>
</comment>
<dbReference type="NCBIfam" id="NF010042">
    <property type="entry name" value="PRK13517.1-2"/>
    <property type="match status" value="1"/>
</dbReference>
<evidence type="ECO:0000256" key="2">
    <source>
        <dbReference type="ARBA" id="ARBA00022741"/>
    </source>
</evidence>
<comment type="catalytic activity">
    <reaction evidence="4 5">
        <text>L-cysteine + L-glutamate + ATP = gamma-L-glutamyl-L-cysteine + ADP + phosphate + H(+)</text>
        <dbReference type="Rhea" id="RHEA:13285"/>
        <dbReference type="ChEBI" id="CHEBI:15378"/>
        <dbReference type="ChEBI" id="CHEBI:29985"/>
        <dbReference type="ChEBI" id="CHEBI:30616"/>
        <dbReference type="ChEBI" id="CHEBI:35235"/>
        <dbReference type="ChEBI" id="CHEBI:43474"/>
        <dbReference type="ChEBI" id="CHEBI:58173"/>
        <dbReference type="ChEBI" id="CHEBI:456216"/>
        <dbReference type="EC" id="6.3.2.2"/>
    </reaction>
</comment>
<feature type="region of interest" description="Disordered" evidence="6">
    <location>
        <begin position="371"/>
        <end position="391"/>
    </location>
</feature>
<evidence type="ECO:0000256" key="4">
    <source>
        <dbReference type="ARBA" id="ARBA00048819"/>
    </source>
</evidence>
<evidence type="ECO:0000256" key="3">
    <source>
        <dbReference type="ARBA" id="ARBA00022840"/>
    </source>
</evidence>
<dbReference type="GO" id="GO:0042398">
    <property type="term" value="P:modified amino acid biosynthetic process"/>
    <property type="evidence" value="ECO:0007669"/>
    <property type="project" value="InterPro"/>
</dbReference>
<dbReference type="STRING" id="64702.SAMN05443377_11374"/>
<evidence type="ECO:0000256" key="6">
    <source>
        <dbReference type="SAM" id="MobiDB-lite"/>
    </source>
</evidence>
<name>A0A1H9SIX9_9ACTN</name>
<dbReference type="NCBIfam" id="TIGR02050">
    <property type="entry name" value="gshA_cyan_rel"/>
    <property type="match status" value="1"/>
</dbReference>
<dbReference type="InterPro" id="IPR050141">
    <property type="entry name" value="GCL_type2/YbdK_subfam"/>
</dbReference>
<dbReference type="Gene3D" id="3.30.590.20">
    <property type="match status" value="1"/>
</dbReference>
<evidence type="ECO:0000313" key="8">
    <source>
        <dbReference type="Proteomes" id="UP000198815"/>
    </source>
</evidence>
<dbReference type="InterPro" id="IPR011793">
    <property type="entry name" value="YbdK"/>
</dbReference>
<gene>
    <name evidence="7" type="ORF">SAMN05443377_11374</name>
</gene>
<organism evidence="7 8">
    <name type="scientific">Propionibacterium cyclohexanicum</name>
    <dbReference type="NCBI Taxonomy" id="64702"/>
    <lineage>
        <taxon>Bacteria</taxon>
        <taxon>Bacillati</taxon>
        <taxon>Actinomycetota</taxon>
        <taxon>Actinomycetes</taxon>
        <taxon>Propionibacteriales</taxon>
        <taxon>Propionibacteriaceae</taxon>
        <taxon>Propionibacterium</taxon>
    </lineage>
</organism>
<evidence type="ECO:0000256" key="1">
    <source>
        <dbReference type="ARBA" id="ARBA00022598"/>
    </source>
</evidence>
<dbReference type="PANTHER" id="PTHR36510:SF1">
    <property type="entry name" value="GLUTAMATE--CYSTEINE LIGASE 2-RELATED"/>
    <property type="match status" value="1"/>
</dbReference>
<keyword evidence="8" id="KW-1185">Reference proteome</keyword>
<dbReference type="InterPro" id="IPR006336">
    <property type="entry name" value="GCS2"/>
</dbReference>
<sequence>MQVDFHASRRGTVGIEWELALVDSQTLKLVPAADGLLSELGVHGDDPIRKEYLQNMIEVVSQPHQRVADAVDDVADRLAEVRVAARAQGVSLLGAGCHPFSRASEQKPFSSPRYDVVTERNQWWGRQMAICGIHVHVGLTAKEYALPVVDVLSRFYPFFLALSASSPFWEGDDTGYASQRTMLFQQLPTNGLPWQFTEWSQFEDFVTGVTQCSMISSASEIRWDVRPAPRFGTVENRTADSVGTLAEIGTLAALTQCLTEFTVRELDAGRGLVALEPWFIKENKWRAARYGLDAEMITSQHRHRVRPVRECLDEWIDRLHPVAHDLGCTGELEFAAELSRRGAPYERQRALAADADLYDLTRRLVDETGAEAPSWQADAAHHLENSQDQDR</sequence>
<evidence type="ECO:0000313" key="7">
    <source>
        <dbReference type="EMBL" id="SER84996.1"/>
    </source>
</evidence>
<evidence type="ECO:0000256" key="5">
    <source>
        <dbReference type="HAMAP-Rule" id="MF_01609"/>
    </source>
</evidence>
<keyword evidence="3 5" id="KW-0067">ATP-binding</keyword>
<dbReference type="AlphaFoldDB" id="A0A1H9SIX9"/>
<dbReference type="Proteomes" id="UP000198815">
    <property type="component" value="Unassembled WGS sequence"/>
</dbReference>
<protein>
    <recommendedName>
        <fullName evidence="5">Putative glutamate--cysteine ligase 2</fullName>
        <ecNumber evidence="5">6.3.2.2</ecNumber>
    </recommendedName>
    <alternativeName>
        <fullName evidence="5">Gamma-glutamylcysteine synthetase 2</fullName>
        <shortName evidence="5">GCS 2</shortName>
        <shortName evidence="5">Gamma-GCS 2</shortName>
    </alternativeName>
</protein>
<dbReference type="InterPro" id="IPR014746">
    <property type="entry name" value="Gln_synth/guanido_kin_cat_dom"/>
</dbReference>